<sequence length="351" mass="38636">MDLLELTFYCMLSTFFAEPTLEHAQLTAAKPLKCSTSNVLAPVVNSIIYQSKDGGQTWQDISQGLPVNVQPEDFFAGESDVYMRVKNDLYRSKTNLTKPVWEKENGLDLRSPSIAFNRSGVLAYNYDGKIYRKASAADNWLPVYANSKKQSMNNIIETSDGTLFLGSGNGLYKSADKGQSWKQVQNEGWVMDIVESDGVLIGTGQNGIMRSIDNGEHWEWVISEGGVGIAIERIEGGFAAIAYSSANQSRRIFISLDKGITWKTIDEGLKPALSISSIKQVGNNLLCGHPDGIYRSADMGKTWQLVQSGMAERKLVFVPTWNTATYNDSGKVFKLFVTGNEVYAVAVNSGC</sequence>
<dbReference type="InterPro" id="IPR015943">
    <property type="entry name" value="WD40/YVTN_repeat-like_dom_sf"/>
</dbReference>
<proteinExistence type="predicted"/>
<accession>A0A401U6H4</accession>
<protein>
    <submittedName>
        <fullName evidence="1">Exo-alpha-sialidase</fullName>
    </submittedName>
</protein>
<dbReference type="PANTHER" id="PTHR43739:SF5">
    <property type="entry name" value="EXO-ALPHA-SIALIDASE"/>
    <property type="match status" value="1"/>
</dbReference>
<dbReference type="Proteomes" id="UP000288227">
    <property type="component" value="Unassembled WGS sequence"/>
</dbReference>
<reference evidence="1 2" key="1">
    <citation type="submission" date="2018-11" db="EMBL/GenBank/DDBJ databases">
        <title>Chryseotalea sanarue gen. nov., sp., nov., a member of the family Cytophagaceae, isolated from a brackish lake in Hamamatsu Japan.</title>
        <authorList>
            <person name="Maejima Y."/>
            <person name="Iino T."/>
            <person name="Muraguchi Y."/>
            <person name="Fukuda K."/>
            <person name="Ohkuma M."/>
            <person name="Moriuchi R."/>
            <person name="Dohra H."/>
            <person name="Kimbara K."/>
            <person name="Shintani M."/>
        </authorList>
    </citation>
    <scope>NUCLEOTIDE SEQUENCE [LARGE SCALE GENOMIC DNA]</scope>
    <source>
        <strain evidence="1 2">Ys</strain>
    </source>
</reference>
<keyword evidence="2" id="KW-1185">Reference proteome</keyword>
<evidence type="ECO:0000313" key="2">
    <source>
        <dbReference type="Proteomes" id="UP000288227"/>
    </source>
</evidence>
<dbReference type="SUPFAM" id="SSF110296">
    <property type="entry name" value="Oligoxyloglucan reducing end-specific cellobiohydrolase"/>
    <property type="match status" value="1"/>
</dbReference>
<dbReference type="GO" id="GO:0010411">
    <property type="term" value="P:xyloglucan metabolic process"/>
    <property type="evidence" value="ECO:0007669"/>
    <property type="project" value="TreeGrafter"/>
</dbReference>
<dbReference type="EMBL" id="BHXQ01000001">
    <property type="protein sequence ID" value="GCC50452.1"/>
    <property type="molecule type" value="Genomic_DNA"/>
</dbReference>
<dbReference type="CDD" id="cd15482">
    <property type="entry name" value="Sialidase_non-viral"/>
    <property type="match status" value="1"/>
</dbReference>
<comment type="caution">
    <text evidence="1">The sequence shown here is derived from an EMBL/GenBank/DDBJ whole genome shotgun (WGS) entry which is preliminary data.</text>
</comment>
<name>A0A401U6H4_9BACT</name>
<dbReference type="PANTHER" id="PTHR43739">
    <property type="entry name" value="XYLOGLUCANASE (EUROFUNG)"/>
    <property type="match status" value="1"/>
</dbReference>
<dbReference type="RefSeq" id="WP_127121085.1">
    <property type="nucleotide sequence ID" value="NZ_BHXQ01000001.1"/>
</dbReference>
<gene>
    <name evidence="1" type="ORF">SanaruYs_06670</name>
</gene>
<dbReference type="InterPro" id="IPR052025">
    <property type="entry name" value="Xyloglucanase_GH74"/>
</dbReference>
<dbReference type="AlphaFoldDB" id="A0A401U6H4"/>
<dbReference type="Gene3D" id="2.130.10.10">
    <property type="entry name" value="YVTN repeat-like/Quinoprotein amine dehydrogenase"/>
    <property type="match status" value="3"/>
</dbReference>
<evidence type="ECO:0000313" key="1">
    <source>
        <dbReference type="EMBL" id="GCC50452.1"/>
    </source>
</evidence>
<organism evidence="1 2">
    <name type="scientific">Chryseotalea sanaruensis</name>
    <dbReference type="NCBI Taxonomy" id="2482724"/>
    <lineage>
        <taxon>Bacteria</taxon>
        <taxon>Pseudomonadati</taxon>
        <taxon>Bacteroidota</taxon>
        <taxon>Cytophagia</taxon>
        <taxon>Cytophagales</taxon>
        <taxon>Chryseotaleaceae</taxon>
        <taxon>Chryseotalea</taxon>
    </lineage>
</organism>
<dbReference type="OrthoDB" id="9757809at2"/>